<proteinExistence type="predicted"/>
<sequence>MRTTPARVRARLRSPWTWAALAAVTAVGVALPFLLAGGGPRPLSADEARRLALTPLRAYQDSPAEVTVRAPLPGGTAVVRAVVDERRRRGVGWFDTGDAAERGLLAWDGAGLAVARPRADGTVGPLARPASTAEAVRDAARLRPTAWIRRRYGPASLDTALRLTLSLAADRPDDARRIARSGRRHLGTDRIDGRRYDVVSSAGDAPLRYWIDGAGRLRRVREDLDDDRTIVVDVTGERVPTAVPEGPWARGRP</sequence>
<evidence type="ECO:0000313" key="1">
    <source>
        <dbReference type="EMBL" id="XDQ47222.1"/>
    </source>
</evidence>
<dbReference type="AlphaFoldDB" id="A0AB39QXG1"/>
<gene>
    <name evidence="1" type="ORF">AB5J52_35900</name>
</gene>
<name>A0AB39QXG1_9ACTN</name>
<reference evidence="1" key="1">
    <citation type="submission" date="2024-07" db="EMBL/GenBank/DDBJ databases">
        <authorList>
            <person name="Yu S.T."/>
        </authorList>
    </citation>
    <scope>NUCLEOTIDE SEQUENCE</scope>
    <source>
        <strain evidence="1">R39</strain>
    </source>
</reference>
<protein>
    <submittedName>
        <fullName evidence="1">Uncharacterized protein</fullName>
    </submittedName>
</protein>
<organism evidence="1">
    <name type="scientific">Streptomyces sp. R39</name>
    <dbReference type="NCBI Taxonomy" id="3238631"/>
    <lineage>
        <taxon>Bacteria</taxon>
        <taxon>Bacillati</taxon>
        <taxon>Actinomycetota</taxon>
        <taxon>Actinomycetes</taxon>
        <taxon>Kitasatosporales</taxon>
        <taxon>Streptomycetaceae</taxon>
        <taxon>Streptomyces</taxon>
    </lineage>
</organism>
<accession>A0AB39QXG1</accession>
<dbReference type="RefSeq" id="WP_369226193.1">
    <property type="nucleotide sequence ID" value="NZ_CP163441.1"/>
</dbReference>
<dbReference type="EMBL" id="CP163441">
    <property type="protein sequence ID" value="XDQ47222.1"/>
    <property type="molecule type" value="Genomic_DNA"/>
</dbReference>